<gene>
    <name evidence="3" type="ORF">KP509_10G039700</name>
</gene>
<name>A0A8T2TWP3_CERRI</name>
<dbReference type="InterPro" id="IPR016140">
    <property type="entry name" value="Bifunc_inhib/LTP/seed_store"/>
</dbReference>
<dbReference type="PANTHER" id="PTHR33286:SF1">
    <property type="entry name" value="OS01G0800600 PROTEIN"/>
    <property type="match status" value="1"/>
</dbReference>
<dbReference type="AlphaFoldDB" id="A0A8T2TWP3"/>
<dbReference type="EMBL" id="CM035415">
    <property type="protein sequence ID" value="KAH7427332.1"/>
    <property type="molecule type" value="Genomic_DNA"/>
</dbReference>
<dbReference type="Pfam" id="PF00234">
    <property type="entry name" value="Tryp_alpha_amyl"/>
    <property type="match status" value="1"/>
</dbReference>
<dbReference type="OrthoDB" id="653734at2759"/>
<feature type="signal peptide" evidence="1">
    <location>
        <begin position="1"/>
        <end position="25"/>
    </location>
</feature>
<feature type="domain" description="Bifunctional inhibitor/plant lipid transfer protein/seed storage helical" evidence="2">
    <location>
        <begin position="49"/>
        <end position="120"/>
    </location>
</feature>
<dbReference type="OMA" id="MANCNRS"/>
<sequence>MKLSQTTLLLLVSALVTFAIATVRGARHGAVFGTSADSCSGSTDTSAVMKACETYVVGVEPPAMTGPGASACCDALKAVSVPCLCSQTLPSYVVQLINVEAIKKVIQTCGMEVPPGTTTCAGVKLAG</sequence>
<evidence type="ECO:0000313" key="4">
    <source>
        <dbReference type="Proteomes" id="UP000825935"/>
    </source>
</evidence>
<keyword evidence="4" id="KW-1185">Reference proteome</keyword>
<evidence type="ECO:0000313" key="3">
    <source>
        <dbReference type="EMBL" id="KAH7427332.1"/>
    </source>
</evidence>
<evidence type="ECO:0000259" key="2">
    <source>
        <dbReference type="Pfam" id="PF00234"/>
    </source>
</evidence>
<dbReference type="PANTHER" id="PTHR33286">
    <property type="entry name" value="BIFUNCTIONAL INHIBITOR/LIPID-TRANSFER PROTEIN/SEED STORAGE 2S ALBUMIN SUPERFAMILY PROTEIN"/>
    <property type="match status" value="1"/>
</dbReference>
<feature type="chain" id="PRO_5035905445" description="Bifunctional inhibitor/plant lipid transfer protein/seed storage helical domain-containing protein" evidence="1">
    <location>
        <begin position="26"/>
        <end position="127"/>
    </location>
</feature>
<dbReference type="InterPro" id="IPR036312">
    <property type="entry name" value="Bifun_inhib/LTP/seed_sf"/>
</dbReference>
<reference evidence="3" key="1">
    <citation type="submission" date="2021-08" db="EMBL/GenBank/DDBJ databases">
        <title>WGS assembly of Ceratopteris richardii.</title>
        <authorList>
            <person name="Marchant D.B."/>
            <person name="Chen G."/>
            <person name="Jenkins J."/>
            <person name="Shu S."/>
            <person name="Leebens-Mack J."/>
            <person name="Grimwood J."/>
            <person name="Schmutz J."/>
            <person name="Soltis P."/>
            <person name="Soltis D."/>
            <person name="Chen Z.-H."/>
        </authorList>
    </citation>
    <scope>NUCLEOTIDE SEQUENCE</scope>
    <source>
        <strain evidence="3">Whitten #5841</strain>
        <tissue evidence="3">Leaf</tissue>
    </source>
</reference>
<dbReference type="Proteomes" id="UP000825935">
    <property type="component" value="Chromosome 10"/>
</dbReference>
<organism evidence="3 4">
    <name type="scientific">Ceratopteris richardii</name>
    <name type="common">Triangle waterfern</name>
    <dbReference type="NCBI Taxonomy" id="49495"/>
    <lineage>
        <taxon>Eukaryota</taxon>
        <taxon>Viridiplantae</taxon>
        <taxon>Streptophyta</taxon>
        <taxon>Embryophyta</taxon>
        <taxon>Tracheophyta</taxon>
        <taxon>Polypodiopsida</taxon>
        <taxon>Polypodiidae</taxon>
        <taxon>Polypodiales</taxon>
        <taxon>Pteridineae</taxon>
        <taxon>Pteridaceae</taxon>
        <taxon>Parkerioideae</taxon>
        <taxon>Ceratopteris</taxon>
    </lineage>
</organism>
<dbReference type="SUPFAM" id="SSF47699">
    <property type="entry name" value="Bifunctional inhibitor/lipid-transfer protein/seed storage 2S albumin"/>
    <property type="match status" value="1"/>
</dbReference>
<proteinExistence type="predicted"/>
<dbReference type="Gene3D" id="1.10.110.10">
    <property type="entry name" value="Plant lipid-transfer and hydrophobic proteins"/>
    <property type="match status" value="1"/>
</dbReference>
<evidence type="ECO:0000256" key="1">
    <source>
        <dbReference type="SAM" id="SignalP"/>
    </source>
</evidence>
<comment type="caution">
    <text evidence="3">The sequence shown here is derived from an EMBL/GenBank/DDBJ whole genome shotgun (WGS) entry which is preliminary data.</text>
</comment>
<accession>A0A8T2TWP3</accession>
<protein>
    <recommendedName>
        <fullName evidence="2">Bifunctional inhibitor/plant lipid transfer protein/seed storage helical domain-containing protein</fullName>
    </recommendedName>
</protein>
<keyword evidence="1" id="KW-0732">Signal</keyword>